<dbReference type="Proteomes" id="UP000305423">
    <property type="component" value="Unassembled WGS sequence"/>
</dbReference>
<sequence>MKKLATAITAATVLFAGSAMAAEFNDFDLDKDGFISKSEASLSESLASIFDKLDSDGDGKLSEKEFNQ</sequence>
<dbReference type="PROSITE" id="PS00018">
    <property type="entry name" value="EF_HAND_1"/>
    <property type="match status" value="1"/>
</dbReference>
<dbReference type="OrthoDB" id="6298676at2"/>
<dbReference type="Proteomes" id="UP000016521">
    <property type="component" value="Chromosome II"/>
</dbReference>
<dbReference type="PROSITE" id="PS50222">
    <property type="entry name" value="EF_HAND_2"/>
    <property type="match status" value="1"/>
</dbReference>
<evidence type="ECO:0000313" key="3">
    <source>
        <dbReference type="EMBL" id="ATD09445.1"/>
    </source>
</evidence>
<dbReference type="Gene3D" id="1.10.238.10">
    <property type="entry name" value="EF-hand"/>
    <property type="match status" value="1"/>
</dbReference>
<dbReference type="InterPro" id="IPR011992">
    <property type="entry name" value="EF-hand-dom_pair"/>
</dbReference>
<keyword evidence="6" id="KW-1185">Reference proteome</keyword>
<reference evidence="5" key="5">
    <citation type="submission" date="2019-09" db="EMBL/GenBank/DDBJ databases">
        <title>Co-occurence of chitin degradation, pigmentation and bioactivity in marine Pseudoalteromonas.</title>
        <authorList>
            <person name="Sonnenschein E.C."/>
            <person name="Bech P.K."/>
        </authorList>
    </citation>
    <scope>NUCLEOTIDE SEQUENCE</scope>
    <source>
        <strain evidence="5">S1607</strain>
    </source>
</reference>
<dbReference type="AlphaFoldDB" id="A0A0F4P450"/>
<evidence type="ECO:0000313" key="5">
    <source>
        <dbReference type="EMBL" id="TMN73776.1"/>
    </source>
</evidence>
<dbReference type="EMBL" id="CP031762">
    <property type="protein sequence ID" value="AXR04166.1"/>
    <property type="molecule type" value="Genomic_DNA"/>
</dbReference>
<dbReference type="GeneID" id="98338447"/>
<reference evidence="3 6" key="1">
    <citation type="submission" date="2015-06" db="EMBL/GenBank/DDBJ databases">
        <authorList>
            <person name="Xie B.-B."/>
            <person name="Rong J.-C."/>
            <person name="Qin Q.-L."/>
            <person name="Zhang Y.-Z."/>
        </authorList>
    </citation>
    <scope>NUCLEOTIDE SEQUENCE [LARGE SCALE GENOMIC DNA]</scope>
    <source>
        <strain evidence="3 6">JCM 20779</strain>
    </source>
</reference>
<evidence type="ECO:0000313" key="6">
    <source>
        <dbReference type="Proteomes" id="UP000016521"/>
    </source>
</evidence>
<dbReference type="EMBL" id="CP011925">
    <property type="protein sequence ID" value="ATD09445.1"/>
    <property type="molecule type" value="Genomic_DNA"/>
</dbReference>
<evidence type="ECO:0000313" key="4">
    <source>
        <dbReference type="EMBL" id="AXR04166.1"/>
    </source>
</evidence>
<feature type="signal peptide" evidence="1">
    <location>
        <begin position="1"/>
        <end position="21"/>
    </location>
</feature>
<evidence type="ECO:0000259" key="2">
    <source>
        <dbReference type="PROSITE" id="PS50222"/>
    </source>
</evidence>
<proteinExistence type="predicted"/>
<dbReference type="SUPFAM" id="SSF47473">
    <property type="entry name" value="EF-hand"/>
    <property type="match status" value="1"/>
</dbReference>
<reference evidence="8" key="4">
    <citation type="submission" date="2019-06" db="EMBL/GenBank/DDBJ databases">
        <title>Co-occurence of chitin degradation, pigmentation and bioactivity in marine Pseudoalteromonas.</title>
        <authorList>
            <person name="Sonnenschein E.C."/>
            <person name="Bech P.K."/>
        </authorList>
    </citation>
    <scope>NUCLEOTIDE SEQUENCE [LARGE SCALE GENOMIC DNA]</scope>
    <source>
        <strain evidence="8">S1607</strain>
    </source>
</reference>
<dbReference type="EMBL" id="PNEL01000065">
    <property type="protein sequence ID" value="TMN73776.1"/>
    <property type="molecule type" value="Genomic_DNA"/>
</dbReference>
<evidence type="ECO:0000256" key="1">
    <source>
        <dbReference type="SAM" id="SignalP"/>
    </source>
</evidence>
<reference evidence="4 7" key="3">
    <citation type="submission" date="2018-08" db="EMBL/GenBank/DDBJ databases">
        <title>Whole Genome Sequences of Two Pseudoalteromonas piscicida Strains, DE1-A and DE2-A, which Exhibit Strong Antibacterial Activity against Vibrio vulnificus.</title>
        <authorList>
            <person name="Richards G.P."/>
            <person name="Needleman D.S."/>
            <person name="Watson M.A."/>
            <person name="Polson S.W."/>
        </authorList>
    </citation>
    <scope>NUCLEOTIDE SEQUENCE [LARGE SCALE GENOMIC DNA]</scope>
    <source>
        <strain evidence="4 7">DE2-A</strain>
    </source>
</reference>
<dbReference type="Pfam" id="PF13202">
    <property type="entry name" value="EF-hand_5"/>
    <property type="match status" value="2"/>
</dbReference>
<protein>
    <submittedName>
        <fullName evidence="5">Calmodulin</fullName>
    </submittedName>
    <submittedName>
        <fullName evidence="4">EF-hand domain-containing protein</fullName>
    </submittedName>
</protein>
<dbReference type="RefSeq" id="WP_010375685.1">
    <property type="nucleotide sequence ID" value="NZ_CP011925.1"/>
</dbReference>
<dbReference type="InterPro" id="IPR002048">
    <property type="entry name" value="EF_hand_dom"/>
</dbReference>
<accession>A0A0F4P450</accession>
<evidence type="ECO:0000313" key="7">
    <source>
        <dbReference type="Proteomes" id="UP000258102"/>
    </source>
</evidence>
<keyword evidence="1" id="KW-0732">Signal</keyword>
<dbReference type="Proteomes" id="UP000258102">
    <property type="component" value="Chromosome 2"/>
</dbReference>
<evidence type="ECO:0000313" key="8">
    <source>
        <dbReference type="Proteomes" id="UP000305423"/>
    </source>
</evidence>
<name>A0A0F4P450_PSEO7</name>
<dbReference type="InterPro" id="IPR018247">
    <property type="entry name" value="EF_Hand_1_Ca_BS"/>
</dbReference>
<gene>
    <name evidence="5" type="ORF">CWB74_20185</name>
    <name evidence="4" type="ORF">D0511_19690</name>
    <name evidence="3" type="ORF">PPIS_b0247</name>
</gene>
<feature type="chain" id="PRO_5014023359" evidence="1">
    <location>
        <begin position="22"/>
        <end position="68"/>
    </location>
</feature>
<organism evidence="4 7">
    <name type="scientific">Pseudoalteromonas piscicida</name>
    <dbReference type="NCBI Taxonomy" id="43662"/>
    <lineage>
        <taxon>Bacteria</taxon>
        <taxon>Pseudomonadati</taxon>
        <taxon>Pseudomonadota</taxon>
        <taxon>Gammaproteobacteria</taxon>
        <taxon>Alteromonadales</taxon>
        <taxon>Pseudoalteromonadaceae</taxon>
        <taxon>Pseudoalteromonas</taxon>
    </lineage>
</organism>
<dbReference type="KEGG" id="ppis:B1L02_21600"/>
<reference evidence="5 8" key="2">
    <citation type="submission" date="2017-12" db="EMBL/GenBank/DDBJ databases">
        <authorList>
            <person name="Paulsen S."/>
            <person name="Gram L.K."/>
        </authorList>
    </citation>
    <scope>NUCLEOTIDE SEQUENCE [LARGE SCALE GENOMIC DNA]</scope>
    <source>
        <strain evidence="5 8">S1607</strain>
    </source>
</reference>
<feature type="domain" description="EF-hand" evidence="2">
    <location>
        <begin position="41"/>
        <end position="68"/>
    </location>
</feature>
<dbReference type="GO" id="GO:0005509">
    <property type="term" value="F:calcium ion binding"/>
    <property type="evidence" value="ECO:0007669"/>
    <property type="project" value="InterPro"/>
</dbReference>